<feature type="transmembrane region" description="Helical" evidence="19">
    <location>
        <begin position="47"/>
        <end position="70"/>
    </location>
</feature>
<evidence type="ECO:0000256" key="19">
    <source>
        <dbReference type="SAM" id="Phobius"/>
    </source>
</evidence>
<protein>
    <submittedName>
        <fullName evidence="20">Undecaprenol kinase</fullName>
        <ecNumber evidence="20">2.7.1.66</ecNumber>
    </submittedName>
</protein>
<feature type="transmembrane region" description="Helical" evidence="19">
    <location>
        <begin position="90"/>
        <end position="112"/>
    </location>
</feature>
<accession>A0A1W7AC67</accession>
<evidence type="ECO:0000256" key="6">
    <source>
        <dbReference type="ARBA" id="ARBA00022692"/>
    </source>
</evidence>
<dbReference type="AlphaFoldDB" id="A0A1W7AC67"/>
<feature type="transmembrane region" description="Helical" evidence="19">
    <location>
        <begin position="21"/>
        <end position="41"/>
    </location>
</feature>
<feature type="binding site" evidence="18">
    <location>
        <position position="67"/>
    </location>
    <ligand>
        <name>a divalent metal cation</name>
        <dbReference type="ChEBI" id="CHEBI:60240"/>
    </ligand>
</feature>
<name>A0A1W7AC67_9STAP</name>
<evidence type="ECO:0000256" key="12">
    <source>
        <dbReference type="ARBA" id="ARBA00023136"/>
    </source>
</evidence>
<keyword evidence="3" id="KW-1003">Cell membrane</keyword>
<evidence type="ECO:0000256" key="13">
    <source>
        <dbReference type="ARBA" id="ARBA00023209"/>
    </source>
</evidence>
<evidence type="ECO:0000256" key="10">
    <source>
        <dbReference type="ARBA" id="ARBA00022989"/>
    </source>
</evidence>
<evidence type="ECO:0000256" key="18">
    <source>
        <dbReference type="PIRSR" id="PIRSR600829-4"/>
    </source>
</evidence>
<dbReference type="OrthoDB" id="9789934at2"/>
<comment type="similarity">
    <text evidence="2">Belongs to the bacterial diacylglycerol kinase family.</text>
</comment>
<dbReference type="InterPro" id="IPR036945">
    <property type="entry name" value="DAGK_sf"/>
</dbReference>
<evidence type="ECO:0000313" key="22">
    <source>
        <dbReference type="Proteomes" id="UP000194154"/>
    </source>
</evidence>
<keyword evidence="5 20" id="KW-0808">Transferase</keyword>
<keyword evidence="4" id="KW-0444">Lipid biosynthesis</keyword>
<evidence type="ECO:0000256" key="15">
    <source>
        <dbReference type="PIRSR" id="PIRSR600829-1"/>
    </source>
</evidence>
<evidence type="ECO:0000256" key="3">
    <source>
        <dbReference type="ARBA" id="ARBA00022475"/>
    </source>
</evidence>
<dbReference type="GO" id="GO:0005524">
    <property type="term" value="F:ATP binding"/>
    <property type="evidence" value="ECO:0007669"/>
    <property type="project" value="UniProtKB-KW"/>
</dbReference>
<keyword evidence="14" id="KW-1208">Phospholipid metabolism</keyword>
<keyword evidence="22" id="KW-1185">Reference proteome</keyword>
<dbReference type="KEGG" id="mcak:MCCS_15100"/>
<evidence type="ECO:0000313" key="21">
    <source>
        <dbReference type="EMBL" id="ARQ07190.1"/>
    </source>
</evidence>
<dbReference type="GO" id="GO:0046872">
    <property type="term" value="F:metal ion binding"/>
    <property type="evidence" value="ECO:0007669"/>
    <property type="project" value="UniProtKB-KW"/>
</dbReference>
<evidence type="ECO:0000256" key="16">
    <source>
        <dbReference type="PIRSR" id="PIRSR600829-2"/>
    </source>
</evidence>
<feature type="binding site" evidence="17">
    <location>
        <begin position="76"/>
        <end position="78"/>
    </location>
    <ligand>
        <name>ATP</name>
        <dbReference type="ChEBI" id="CHEBI:30616"/>
    </ligand>
</feature>
<dbReference type="EMBL" id="CP021059">
    <property type="protein sequence ID" value="ARQ07151.1"/>
    <property type="molecule type" value="Genomic_DNA"/>
</dbReference>
<dbReference type="Gene3D" id="1.10.287.3610">
    <property type="match status" value="1"/>
</dbReference>
<dbReference type="InterPro" id="IPR033717">
    <property type="entry name" value="UDPK"/>
</dbReference>
<organism evidence="20 22">
    <name type="scientific">Macrococcoides canis</name>
    <dbReference type="NCBI Taxonomy" id="1855823"/>
    <lineage>
        <taxon>Bacteria</taxon>
        <taxon>Bacillati</taxon>
        <taxon>Bacillota</taxon>
        <taxon>Bacilli</taxon>
        <taxon>Bacillales</taxon>
        <taxon>Staphylococcaceae</taxon>
        <taxon>Macrococcoides</taxon>
    </lineage>
</organism>
<keyword evidence="12 19" id="KW-0472">Membrane</keyword>
<dbReference type="InterPro" id="IPR000829">
    <property type="entry name" value="DAGK"/>
</dbReference>
<evidence type="ECO:0000313" key="20">
    <source>
        <dbReference type="EMBL" id="ARQ07151.1"/>
    </source>
</evidence>
<keyword evidence="18" id="KW-0460">Magnesium</keyword>
<reference evidence="20 22" key="1">
    <citation type="journal article" date="2017" name="Int. J. Syst. Evol. Microbiol.">
        <title>Macrococcus canis sp. nov., a skin bacterium associated with infections in dogs.</title>
        <authorList>
            <person name="Gobeli Brawand S."/>
            <person name="Cotting K."/>
            <person name="Gomez-Sanz E."/>
            <person name="Collaud A."/>
            <person name="Thomann A."/>
            <person name="Brodard I."/>
            <person name="Rodriguez-Campos S."/>
            <person name="Strauss C."/>
            <person name="Perreten V."/>
        </authorList>
    </citation>
    <scope>NUCLEOTIDE SEQUENCE [LARGE SCALE GENOMIC DNA]</scope>
    <source>
        <strain evidence="20 22">KM45013</strain>
    </source>
</reference>
<dbReference type="Pfam" id="PF01219">
    <property type="entry name" value="DAGK_prokar"/>
    <property type="match status" value="1"/>
</dbReference>
<keyword evidence="11" id="KW-0443">Lipid metabolism</keyword>
<gene>
    <name evidence="20" type="primary">dgkA_1</name>
    <name evidence="21" type="synonym">dgkA_2</name>
    <name evidence="20" type="ORF">MCCS_15100</name>
    <name evidence="21" type="ORF">MCCS_15490</name>
</gene>
<evidence type="ECO:0000256" key="9">
    <source>
        <dbReference type="ARBA" id="ARBA00022840"/>
    </source>
</evidence>
<evidence type="ECO:0000256" key="17">
    <source>
        <dbReference type="PIRSR" id="PIRSR600829-3"/>
    </source>
</evidence>
<feature type="active site" description="Proton acceptor" evidence="15">
    <location>
        <position position="60"/>
    </location>
</feature>
<evidence type="ECO:0000256" key="5">
    <source>
        <dbReference type="ARBA" id="ARBA00022679"/>
    </source>
</evidence>
<dbReference type="EC" id="2.7.1.66" evidence="20"/>
<feature type="binding site" evidence="17">
    <location>
        <position position="67"/>
    </location>
    <ligand>
        <name>ATP</name>
        <dbReference type="ChEBI" id="CHEBI:30616"/>
    </ligand>
</feature>
<evidence type="ECO:0000256" key="2">
    <source>
        <dbReference type="ARBA" id="ARBA00005967"/>
    </source>
</evidence>
<sequence>MIKRFKHPIAGLVVLLQKDKNFLLHLIAAMGVILSGVIFNITATEWLFVIIAISAVLFMEVINTSVEYVVDLVTDEYHELAKYAKDTASLAVLIASFMSLFIGVIIFLPYLLKLF</sequence>
<keyword evidence="9 17" id="KW-0067">ATP-binding</keyword>
<proteinExistence type="inferred from homology"/>
<evidence type="ECO:0000256" key="8">
    <source>
        <dbReference type="ARBA" id="ARBA00022777"/>
    </source>
</evidence>
<feature type="binding site" evidence="16">
    <location>
        <position position="89"/>
    </location>
    <ligand>
        <name>substrate</name>
    </ligand>
</feature>
<keyword evidence="10 19" id="KW-1133">Transmembrane helix</keyword>
<keyword evidence="7 17" id="KW-0547">Nucleotide-binding</keyword>
<dbReference type="PANTHER" id="PTHR34299">
    <property type="entry name" value="DIACYLGLYCEROL KINASE"/>
    <property type="match status" value="1"/>
</dbReference>
<feature type="binding site" evidence="16">
    <location>
        <position position="60"/>
    </location>
    <ligand>
        <name>substrate</name>
    </ligand>
</feature>
<evidence type="ECO:0000256" key="14">
    <source>
        <dbReference type="ARBA" id="ARBA00023264"/>
    </source>
</evidence>
<dbReference type="STRING" id="1855823.MCCS_15100"/>
<keyword evidence="6 19" id="KW-0812">Transmembrane</keyword>
<dbReference type="GO" id="GO:0008654">
    <property type="term" value="P:phospholipid biosynthetic process"/>
    <property type="evidence" value="ECO:0007669"/>
    <property type="project" value="UniProtKB-KW"/>
</dbReference>
<dbReference type="Proteomes" id="UP000194154">
    <property type="component" value="Chromosome"/>
</dbReference>
<dbReference type="KEGG" id="mcak:MCCS_15490"/>
<dbReference type="PANTHER" id="PTHR34299:SF1">
    <property type="entry name" value="DIACYLGLYCEROL KINASE"/>
    <property type="match status" value="1"/>
</dbReference>
<dbReference type="EMBL" id="CP021059">
    <property type="protein sequence ID" value="ARQ07190.1"/>
    <property type="molecule type" value="Genomic_DNA"/>
</dbReference>
<keyword evidence="8 20" id="KW-0418">Kinase</keyword>
<evidence type="ECO:0000256" key="4">
    <source>
        <dbReference type="ARBA" id="ARBA00022516"/>
    </source>
</evidence>
<feature type="binding site" evidence="17">
    <location>
        <begin position="85"/>
        <end position="86"/>
    </location>
    <ligand>
        <name>ATP</name>
        <dbReference type="ChEBI" id="CHEBI:30616"/>
    </ligand>
</feature>
<dbReference type="CDD" id="cd14265">
    <property type="entry name" value="UDPK_IM_like"/>
    <property type="match status" value="1"/>
</dbReference>
<comment type="subcellular location">
    <subcellularLocation>
        <location evidence="1">Cell membrane</location>
        <topology evidence="1">Multi-pass membrane protein</topology>
    </subcellularLocation>
</comment>
<dbReference type="GO" id="GO:0005886">
    <property type="term" value="C:plasma membrane"/>
    <property type="evidence" value="ECO:0007669"/>
    <property type="project" value="UniProtKB-SubCell"/>
</dbReference>
<reference evidence="20" key="2">
    <citation type="submission" date="2017-04" db="EMBL/GenBank/DDBJ databases">
        <authorList>
            <person name="Afonso C.L."/>
            <person name="Miller P.J."/>
            <person name="Scott M.A."/>
            <person name="Spackman E."/>
            <person name="Goraichik I."/>
            <person name="Dimitrov K.M."/>
            <person name="Suarez D.L."/>
            <person name="Swayne D.E."/>
        </authorList>
    </citation>
    <scope>NUCLEOTIDE SEQUENCE</scope>
    <source>
        <strain evidence="20">KM45013</strain>
    </source>
</reference>
<dbReference type="GO" id="GO:0036433">
    <property type="term" value="F:di-trans, poly-cis-undecaprenol kinase activity"/>
    <property type="evidence" value="ECO:0007669"/>
    <property type="project" value="UniProtKB-EC"/>
</dbReference>
<evidence type="ECO:0000256" key="11">
    <source>
        <dbReference type="ARBA" id="ARBA00023098"/>
    </source>
</evidence>
<keyword evidence="18" id="KW-0479">Metal-binding</keyword>
<comment type="cofactor">
    <cofactor evidence="18">
        <name>Mg(2+)</name>
        <dbReference type="ChEBI" id="CHEBI:18420"/>
    </cofactor>
    <text evidence="18">Mn(2+), Zn(2+), Cd(2+) and Co(2+) support activity to lesser extents.</text>
</comment>
<keyword evidence="13" id="KW-0594">Phospholipid biosynthesis</keyword>
<dbReference type="PROSITE" id="PS01069">
    <property type="entry name" value="DAGK_PROKAR"/>
    <property type="match status" value="1"/>
</dbReference>
<evidence type="ECO:0000256" key="1">
    <source>
        <dbReference type="ARBA" id="ARBA00004651"/>
    </source>
</evidence>
<evidence type="ECO:0000256" key="7">
    <source>
        <dbReference type="ARBA" id="ARBA00022741"/>
    </source>
</evidence>